<name>A0A4D9DLJ2_9SAUR</name>
<keyword evidence="4" id="KW-0813">Transport</keyword>
<evidence type="ECO:0000256" key="5">
    <source>
        <dbReference type="ARBA" id="ARBA00022475"/>
    </source>
</evidence>
<evidence type="ECO:0000313" key="16">
    <source>
        <dbReference type="EMBL" id="TFJ95902.1"/>
    </source>
</evidence>
<dbReference type="EMBL" id="QXTE01001009">
    <property type="protein sequence ID" value="TFJ95902.1"/>
    <property type="molecule type" value="Genomic_DNA"/>
</dbReference>
<evidence type="ECO:0000256" key="2">
    <source>
        <dbReference type="ARBA" id="ARBA00004653"/>
    </source>
</evidence>
<comment type="caution">
    <text evidence="16">The sequence shown here is derived from an EMBL/GenBank/DDBJ whole genome shotgun (WGS) entry which is preliminary data.</text>
</comment>
<dbReference type="PANTHER" id="PTHR11360">
    <property type="entry name" value="MONOCARBOXYLATE TRANSPORTER"/>
    <property type="match status" value="1"/>
</dbReference>
<keyword evidence="5" id="KW-1003">Cell membrane</keyword>
<protein>
    <recommendedName>
        <fullName evidence="12">Monocarboxylate transporter 13</fullName>
    </recommendedName>
    <alternativeName>
        <fullName evidence="13">Solute carrier family 16 member 13</fullName>
    </alternativeName>
</protein>
<proteinExistence type="inferred from homology"/>
<feature type="transmembrane region" description="Helical" evidence="14">
    <location>
        <begin position="53"/>
        <end position="72"/>
    </location>
</feature>
<keyword evidence="9" id="KW-0333">Golgi apparatus</keyword>
<evidence type="ECO:0000256" key="11">
    <source>
        <dbReference type="ARBA" id="ARBA00059080"/>
    </source>
</evidence>
<dbReference type="GO" id="GO:0000139">
    <property type="term" value="C:Golgi membrane"/>
    <property type="evidence" value="ECO:0007669"/>
    <property type="project" value="UniProtKB-SubCell"/>
</dbReference>
<dbReference type="GO" id="GO:0008028">
    <property type="term" value="F:monocarboxylic acid transmembrane transporter activity"/>
    <property type="evidence" value="ECO:0007669"/>
    <property type="project" value="TreeGrafter"/>
</dbReference>
<sequence>MADPTRPEPPDGGWGWMVVLAGFLQSALVFGVIRSFGVFFMEFVGYFGELAGRVSWVTSIGIAVLQLGGPVGSALSTQYGARPVVMAGGVLSGLGMLLASFATSLTHLYLSIGLLSGLGWALVFTPSVASVARYFSKRRSFATGLAVSGAGLASFAFSPLFQLLVDTYAWRGALLVVAGISFNLVAAGALLRPLKPEGNKASAPNKASLCQPRLVCHSPFVLFAAAFVLVDAGYYVPYVHLVPHARELGFDEYRAAFLLSSAAVADLCGRLAGGWLADRVAVRLVHSLTLWTVLTGLSMVLLPLGESYSLLMGLGICYGFCAGALVPLQFSSMAEIVGTGRIMEGIGLMQMLESAGSLVGAPLSGWLRDMTGDYTASFIVAGAFLLAGSFLLFALPNYFSCPMDSTTEEETTGDP</sequence>
<dbReference type="InterPro" id="IPR011701">
    <property type="entry name" value="MFS"/>
</dbReference>
<gene>
    <name evidence="16" type="ORF">DR999_PMT22370</name>
</gene>
<dbReference type="FunFam" id="1.20.1250.20:FF:000163">
    <property type="entry name" value="Putative monocarboxylate transporter 13"/>
    <property type="match status" value="1"/>
</dbReference>
<feature type="transmembrane region" description="Helical" evidence="14">
    <location>
        <begin position="141"/>
        <end position="161"/>
    </location>
</feature>
<reference evidence="16 17" key="1">
    <citation type="submission" date="2019-04" db="EMBL/GenBank/DDBJ databases">
        <title>Draft genome of the big-headed turtle Platysternon megacephalum.</title>
        <authorList>
            <person name="Gong S."/>
        </authorList>
    </citation>
    <scope>NUCLEOTIDE SEQUENCE [LARGE SCALE GENOMIC DNA]</scope>
    <source>
        <strain evidence="16">DO16091913</strain>
        <tissue evidence="16">Muscle</tissue>
    </source>
</reference>
<comment type="function">
    <text evidence="11">Proton-linked monocarboxylate transporter. May catalyze the transport of monocarboxylates across the plasma membrane.</text>
</comment>
<evidence type="ECO:0000256" key="9">
    <source>
        <dbReference type="ARBA" id="ARBA00023034"/>
    </source>
</evidence>
<comment type="similarity">
    <text evidence="3">Belongs to the major facilitator superfamily. Monocarboxylate porter (TC 2.A.1.13) family.</text>
</comment>
<dbReference type="Proteomes" id="UP000297703">
    <property type="component" value="Unassembled WGS sequence"/>
</dbReference>
<dbReference type="InterPro" id="IPR020846">
    <property type="entry name" value="MFS_dom"/>
</dbReference>
<feature type="transmembrane region" description="Helical" evidence="14">
    <location>
        <begin position="12"/>
        <end position="33"/>
    </location>
</feature>
<comment type="subcellular location">
    <subcellularLocation>
        <location evidence="1">Cell membrane</location>
        <topology evidence="1">Multi-pass membrane protein</topology>
    </subcellularLocation>
    <subcellularLocation>
        <location evidence="2">Golgi apparatus membrane</location>
        <topology evidence="2">Multi-pass membrane protein</topology>
    </subcellularLocation>
</comment>
<keyword evidence="17" id="KW-1185">Reference proteome</keyword>
<evidence type="ECO:0000313" key="17">
    <source>
        <dbReference type="Proteomes" id="UP000297703"/>
    </source>
</evidence>
<keyword evidence="8 14" id="KW-1133">Transmembrane helix</keyword>
<evidence type="ECO:0000256" key="10">
    <source>
        <dbReference type="ARBA" id="ARBA00023136"/>
    </source>
</evidence>
<dbReference type="GO" id="GO:0005886">
    <property type="term" value="C:plasma membrane"/>
    <property type="evidence" value="ECO:0007669"/>
    <property type="project" value="UniProtKB-SubCell"/>
</dbReference>
<dbReference type="InterPro" id="IPR036259">
    <property type="entry name" value="MFS_trans_sf"/>
</dbReference>
<evidence type="ECO:0000259" key="15">
    <source>
        <dbReference type="PROSITE" id="PS50850"/>
    </source>
</evidence>
<dbReference type="GO" id="GO:0015293">
    <property type="term" value="F:symporter activity"/>
    <property type="evidence" value="ECO:0007669"/>
    <property type="project" value="UniProtKB-KW"/>
</dbReference>
<evidence type="ECO:0000256" key="7">
    <source>
        <dbReference type="ARBA" id="ARBA00022847"/>
    </source>
</evidence>
<dbReference type="PROSITE" id="PS50850">
    <property type="entry name" value="MFS"/>
    <property type="match status" value="1"/>
</dbReference>
<dbReference type="CDD" id="cd17423">
    <property type="entry name" value="MFS_MCT11_13"/>
    <property type="match status" value="1"/>
</dbReference>
<dbReference type="AlphaFoldDB" id="A0A4D9DLJ2"/>
<dbReference type="STRING" id="55544.A0A4D9DLJ2"/>
<feature type="transmembrane region" description="Helical" evidence="14">
    <location>
        <begin position="108"/>
        <end position="129"/>
    </location>
</feature>
<evidence type="ECO:0000256" key="3">
    <source>
        <dbReference type="ARBA" id="ARBA00006727"/>
    </source>
</evidence>
<feature type="transmembrane region" description="Helical" evidence="14">
    <location>
        <begin position="214"/>
        <end position="236"/>
    </location>
</feature>
<feature type="transmembrane region" description="Helical" evidence="14">
    <location>
        <begin position="342"/>
        <end position="363"/>
    </location>
</feature>
<evidence type="ECO:0000256" key="13">
    <source>
        <dbReference type="ARBA" id="ARBA00078721"/>
    </source>
</evidence>
<evidence type="ECO:0000256" key="1">
    <source>
        <dbReference type="ARBA" id="ARBA00004651"/>
    </source>
</evidence>
<keyword evidence="10 14" id="KW-0472">Membrane</keyword>
<evidence type="ECO:0000256" key="4">
    <source>
        <dbReference type="ARBA" id="ARBA00022448"/>
    </source>
</evidence>
<accession>A0A4D9DLJ2</accession>
<keyword evidence="7" id="KW-0769">Symport</keyword>
<feature type="transmembrane region" description="Helical" evidence="14">
    <location>
        <begin position="173"/>
        <end position="194"/>
    </location>
</feature>
<keyword evidence="6 14" id="KW-0812">Transmembrane</keyword>
<dbReference type="SUPFAM" id="SSF103473">
    <property type="entry name" value="MFS general substrate transporter"/>
    <property type="match status" value="1"/>
</dbReference>
<feature type="transmembrane region" description="Helical" evidence="14">
    <location>
        <begin position="375"/>
        <end position="395"/>
    </location>
</feature>
<dbReference type="OrthoDB" id="2213137at2759"/>
<dbReference type="InterPro" id="IPR048233">
    <property type="entry name" value="MFS_MCT_13"/>
</dbReference>
<organism evidence="16 17">
    <name type="scientific">Platysternon megacephalum</name>
    <name type="common">big-headed turtle</name>
    <dbReference type="NCBI Taxonomy" id="55544"/>
    <lineage>
        <taxon>Eukaryota</taxon>
        <taxon>Metazoa</taxon>
        <taxon>Chordata</taxon>
        <taxon>Craniata</taxon>
        <taxon>Vertebrata</taxon>
        <taxon>Euteleostomi</taxon>
        <taxon>Archelosauria</taxon>
        <taxon>Testudinata</taxon>
        <taxon>Testudines</taxon>
        <taxon>Cryptodira</taxon>
        <taxon>Durocryptodira</taxon>
        <taxon>Testudinoidea</taxon>
        <taxon>Platysternidae</taxon>
        <taxon>Platysternon</taxon>
    </lineage>
</organism>
<feature type="domain" description="Major facilitator superfamily (MFS) profile" evidence="15">
    <location>
        <begin position="15"/>
        <end position="400"/>
    </location>
</feature>
<evidence type="ECO:0000256" key="12">
    <source>
        <dbReference type="ARBA" id="ARBA00073869"/>
    </source>
</evidence>
<evidence type="ECO:0000256" key="6">
    <source>
        <dbReference type="ARBA" id="ARBA00022692"/>
    </source>
</evidence>
<dbReference type="Pfam" id="PF07690">
    <property type="entry name" value="MFS_1"/>
    <property type="match status" value="2"/>
</dbReference>
<feature type="transmembrane region" description="Helical" evidence="14">
    <location>
        <begin position="84"/>
        <end position="102"/>
    </location>
</feature>
<dbReference type="InterPro" id="IPR050327">
    <property type="entry name" value="Proton-linked_MCT"/>
</dbReference>
<feature type="transmembrane region" description="Helical" evidence="14">
    <location>
        <begin position="310"/>
        <end position="330"/>
    </location>
</feature>
<evidence type="ECO:0000256" key="8">
    <source>
        <dbReference type="ARBA" id="ARBA00022989"/>
    </source>
</evidence>
<reference evidence="16 17" key="2">
    <citation type="submission" date="2019-04" db="EMBL/GenBank/DDBJ databases">
        <title>The genome sequence of big-headed turtle.</title>
        <authorList>
            <person name="Gong S."/>
        </authorList>
    </citation>
    <scope>NUCLEOTIDE SEQUENCE [LARGE SCALE GENOMIC DNA]</scope>
    <source>
        <strain evidence="16">DO16091913</strain>
        <tissue evidence="16">Muscle</tissue>
    </source>
</reference>
<dbReference type="PANTHER" id="PTHR11360:SF19">
    <property type="entry name" value="MONOCARBOXYLATE TRANSPORTER 13"/>
    <property type="match status" value="1"/>
</dbReference>
<dbReference type="Gene3D" id="1.20.1250.20">
    <property type="entry name" value="MFS general substrate transporter like domains"/>
    <property type="match status" value="2"/>
</dbReference>
<feature type="transmembrane region" description="Helical" evidence="14">
    <location>
        <begin position="284"/>
        <end position="304"/>
    </location>
</feature>
<evidence type="ECO:0000256" key="14">
    <source>
        <dbReference type="SAM" id="Phobius"/>
    </source>
</evidence>